<protein>
    <recommendedName>
        <fullName evidence="9">MICOS complex subunit MIC10</fullName>
    </recommendedName>
</protein>
<sequence length="123" mass="13365">MTRPKTPASAPPWPPPPPSSLPRRPSVPRPRTFSARRHAPSSLPTPINANTQQQWDQCLSNLIVKSALGAGFGIVFSVLLFKRRAWPATIGLGFGAGRGYAECDREFKGSSIAKMAGERLQRS</sequence>
<evidence type="ECO:0000256" key="4">
    <source>
        <dbReference type="ARBA" id="ARBA00022692"/>
    </source>
</evidence>
<evidence type="ECO:0000256" key="10">
    <source>
        <dbReference type="SAM" id="MobiDB-lite"/>
    </source>
</evidence>
<keyword evidence="4 9" id="KW-0812">Transmembrane</keyword>
<name>U4KZX0_PYROM</name>
<dbReference type="PANTHER" id="PTHR21304:SF0">
    <property type="entry name" value="MICOS COMPLEX SUBUNIT MIC10"/>
    <property type="match status" value="1"/>
</dbReference>
<evidence type="ECO:0000256" key="6">
    <source>
        <dbReference type="ARBA" id="ARBA00022989"/>
    </source>
</evidence>
<evidence type="ECO:0000256" key="5">
    <source>
        <dbReference type="ARBA" id="ARBA00022792"/>
    </source>
</evidence>
<dbReference type="STRING" id="1076935.U4KZX0"/>
<feature type="compositionally biased region" description="Pro residues" evidence="10">
    <location>
        <begin position="9"/>
        <end position="28"/>
    </location>
</feature>
<accession>U4KZX0</accession>
<dbReference type="Proteomes" id="UP000018144">
    <property type="component" value="Unassembled WGS sequence"/>
</dbReference>
<comment type="similarity">
    <text evidence="3 9">Belongs to the MICOS complex subunit Mic10 family.</text>
</comment>
<dbReference type="GO" id="GO:0061617">
    <property type="term" value="C:MICOS complex"/>
    <property type="evidence" value="ECO:0007669"/>
    <property type="project" value="UniProtKB-UniRule"/>
</dbReference>
<evidence type="ECO:0000313" key="11">
    <source>
        <dbReference type="EMBL" id="CCX05269.1"/>
    </source>
</evidence>
<evidence type="ECO:0000256" key="8">
    <source>
        <dbReference type="ARBA" id="ARBA00023136"/>
    </source>
</evidence>
<dbReference type="eggNOG" id="KOG4604">
    <property type="taxonomic scope" value="Eukaryota"/>
</dbReference>
<evidence type="ECO:0000256" key="2">
    <source>
        <dbReference type="ARBA" id="ARBA00004434"/>
    </source>
</evidence>
<dbReference type="PANTHER" id="PTHR21304">
    <property type="entry name" value="MICOS COMPLEX SUBUNIT MIC10"/>
    <property type="match status" value="1"/>
</dbReference>
<dbReference type="Pfam" id="PF04418">
    <property type="entry name" value="DUF543"/>
    <property type="match status" value="1"/>
</dbReference>
<gene>
    <name evidence="11" type="ORF">PCON_04856</name>
</gene>
<keyword evidence="6 9" id="KW-1133">Transmembrane helix</keyword>
<dbReference type="OrthoDB" id="1916310at2759"/>
<dbReference type="EMBL" id="HF935243">
    <property type="protein sequence ID" value="CCX05269.1"/>
    <property type="molecule type" value="Genomic_DNA"/>
</dbReference>
<dbReference type="AlphaFoldDB" id="U4KZX0"/>
<comment type="subcellular location">
    <subcellularLocation>
        <location evidence="2 9">Mitochondrion inner membrane</location>
        <topology evidence="2 9">Single-pass membrane protein</topology>
    </subcellularLocation>
</comment>
<feature type="region of interest" description="Disordered" evidence="10">
    <location>
        <begin position="1"/>
        <end position="49"/>
    </location>
</feature>
<evidence type="ECO:0000313" key="12">
    <source>
        <dbReference type="Proteomes" id="UP000018144"/>
    </source>
</evidence>
<proteinExistence type="inferred from homology"/>
<keyword evidence="8 9" id="KW-0472">Membrane</keyword>
<comment type="subunit">
    <text evidence="9">Component of the mitochondrial contact site and cristae organizing system (MICOS) complex.</text>
</comment>
<keyword evidence="12" id="KW-1185">Reference proteome</keyword>
<keyword evidence="5 9" id="KW-0999">Mitochondrion inner membrane</keyword>
<keyword evidence="7 9" id="KW-0496">Mitochondrion</keyword>
<feature type="transmembrane region" description="Helical" evidence="9">
    <location>
        <begin position="62"/>
        <end position="81"/>
    </location>
</feature>
<evidence type="ECO:0000256" key="3">
    <source>
        <dbReference type="ARBA" id="ARBA00006792"/>
    </source>
</evidence>
<evidence type="ECO:0000256" key="7">
    <source>
        <dbReference type="ARBA" id="ARBA00023128"/>
    </source>
</evidence>
<evidence type="ECO:0000256" key="1">
    <source>
        <dbReference type="ARBA" id="ARBA00002689"/>
    </source>
</evidence>
<evidence type="ECO:0000256" key="9">
    <source>
        <dbReference type="RuleBase" id="RU363011"/>
    </source>
</evidence>
<organism evidence="11 12">
    <name type="scientific">Pyronema omphalodes (strain CBS 100304)</name>
    <name type="common">Pyronema confluens</name>
    <dbReference type="NCBI Taxonomy" id="1076935"/>
    <lineage>
        <taxon>Eukaryota</taxon>
        <taxon>Fungi</taxon>
        <taxon>Dikarya</taxon>
        <taxon>Ascomycota</taxon>
        <taxon>Pezizomycotina</taxon>
        <taxon>Pezizomycetes</taxon>
        <taxon>Pezizales</taxon>
        <taxon>Pyronemataceae</taxon>
        <taxon>Pyronema</taxon>
    </lineage>
</organism>
<dbReference type="InterPro" id="IPR007512">
    <property type="entry name" value="Mic10"/>
</dbReference>
<reference evidence="11 12" key="1">
    <citation type="journal article" date="2013" name="PLoS Genet.">
        <title>The genome and development-dependent transcriptomes of Pyronema confluens: a window into fungal evolution.</title>
        <authorList>
            <person name="Traeger S."/>
            <person name="Altegoer F."/>
            <person name="Freitag M."/>
            <person name="Gabaldon T."/>
            <person name="Kempken F."/>
            <person name="Kumar A."/>
            <person name="Marcet-Houben M."/>
            <person name="Poggeler S."/>
            <person name="Stajich J.E."/>
            <person name="Nowrousian M."/>
        </authorList>
    </citation>
    <scope>NUCLEOTIDE SEQUENCE [LARGE SCALE GENOMIC DNA]</scope>
    <source>
        <strain evidence="12">CBS 100304</strain>
        <tissue evidence="11">Vegetative mycelium</tissue>
    </source>
</reference>
<comment type="function">
    <text evidence="1 9">Component of the MICOS complex, a large protein complex of the mitochondrial inner membrane that plays crucial roles in the maintenance of crista junctions, inner membrane architecture, and formation of contact sites to the outer membrane.</text>
</comment>